<dbReference type="InParanoid" id="A0A0D0CRK1"/>
<name>A0A0D0CRK1_9AGAM</name>
<reference evidence="2" key="2">
    <citation type="submission" date="2015-01" db="EMBL/GenBank/DDBJ databases">
        <title>Evolutionary Origins and Diversification of the Mycorrhizal Mutualists.</title>
        <authorList>
            <consortium name="DOE Joint Genome Institute"/>
            <consortium name="Mycorrhizal Genomics Consortium"/>
            <person name="Kohler A."/>
            <person name="Kuo A."/>
            <person name="Nagy L.G."/>
            <person name="Floudas D."/>
            <person name="Copeland A."/>
            <person name="Barry K.W."/>
            <person name="Cichocki N."/>
            <person name="Veneault-Fourrey C."/>
            <person name="LaButti K."/>
            <person name="Lindquist E.A."/>
            <person name="Lipzen A."/>
            <person name="Lundell T."/>
            <person name="Morin E."/>
            <person name="Murat C."/>
            <person name="Riley R."/>
            <person name="Ohm R."/>
            <person name="Sun H."/>
            <person name="Tunlid A."/>
            <person name="Henrissat B."/>
            <person name="Grigoriev I.V."/>
            <person name="Hibbett D.S."/>
            <person name="Martin F."/>
        </authorList>
    </citation>
    <scope>NUCLEOTIDE SEQUENCE [LARGE SCALE GENOMIC DNA]</scope>
    <source>
        <strain evidence="2">Ve08.2h10</strain>
    </source>
</reference>
<sequence length="83" mass="9514">MAWGGGPEGQQKEYEASKLNAKDWYDEALQIVERTMEEYWNSKHQATAEHSHGAAMTSANKDDNTLKSKFNCYHCELLMLTMI</sequence>
<protein>
    <submittedName>
        <fullName evidence="1">Uncharacterized protein</fullName>
    </submittedName>
</protein>
<keyword evidence="2" id="KW-1185">Reference proteome</keyword>
<accession>A0A0D0CRK1</accession>
<dbReference type="Proteomes" id="UP000054538">
    <property type="component" value="Unassembled WGS sequence"/>
</dbReference>
<reference evidence="1 2" key="1">
    <citation type="submission" date="2014-04" db="EMBL/GenBank/DDBJ databases">
        <authorList>
            <consortium name="DOE Joint Genome Institute"/>
            <person name="Kuo A."/>
            <person name="Kohler A."/>
            <person name="Jargeat P."/>
            <person name="Nagy L.G."/>
            <person name="Floudas D."/>
            <person name="Copeland A."/>
            <person name="Barry K.W."/>
            <person name="Cichocki N."/>
            <person name="Veneault-Fourrey C."/>
            <person name="LaButti K."/>
            <person name="Lindquist E.A."/>
            <person name="Lipzen A."/>
            <person name="Lundell T."/>
            <person name="Morin E."/>
            <person name="Murat C."/>
            <person name="Sun H."/>
            <person name="Tunlid A."/>
            <person name="Henrissat B."/>
            <person name="Grigoriev I.V."/>
            <person name="Hibbett D.S."/>
            <person name="Martin F."/>
            <person name="Nordberg H.P."/>
            <person name="Cantor M.N."/>
            <person name="Hua S.X."/>
        </authorList>
    </citation>
    <scope>NUCLEOTIDE SEQUENCE [LARGE SCALE GENOMIC DNA]</scope>
    <source>
        <strain evidence="1 2">Ve08.2h10</strain>
    </source>
</reference>
<evidence type="ECO:0000313" key="2">
    <source>
        <dbReference type="Proteomes" id="UP000054538"/>
    </source>
</evidence>
<gene>
    <name evidence="1" type="ORF">PAXRUDRAFT_165293</name>
</gene>
<dbReference type="EMBL" id="KN826767">
    <property type="protein sequence ID" value="KIK77953.1"/>
    <property type="molecule type" value="Genomic_DNA"/>
</dbReference>
<organism evidence="1 2">
    <name type="scientific">Paxillus rubicundulus Ve08.2h10</name>
    <dbReference type="NCBI Taxonomy" id="930991"/>
    <lineage>
        <taxon>Eukaryota</taxon>
        <taxon>Fungi</taxon>
        <taxon>Dikarya</taxon>
        <taxon>Basidiomycota</taxon>
        <taxon>Agaricomycotina</taxon>
        <taxon>Agaricomycetes</taxon>
        <taxon>Agaricomycetidae</taxon>
        <taxon>Boletales</taxon>
        <taxon>Paxilineae</taxon>
        <taxon>Paxillaceae</taxon>
        <taxon>Paxillus</taxon>
    </lineage>
</organism>
<dbReference type="AlphaFoldDB" id="A0A0D0CRK1"/>
<evidence type="ECO:0000313" key="1">
    <source>
        <dbReference type="EMBL" id="KIK77953.1"/>
    </source>
</evidence>
<proteinExistence type="predicted"/>
<dbReference type="HOGENOM" id="CLU_2543244_0_0_1"/>
<dbReference type="OrthoDB" id="2661839at2759"/>